<feature type="domain" description="FDX-ACB" evidence="18">
    <location>
        <begin position="697"/>
        <end position="790"/>
    </location>
</feature>
<sequence length="791" mass="85771">MKINYQWLKSWVDTDLDAAGVAERFTLAGLEVDDCSPVAPALNGVVVGSIVDVQPHPDADRLRVCRVVGDDQERTIVCGAPNARVGLKAPLATVGSVLPGGLKIKPARLRGVASEGMLCSEPELGLGDDAAGLMELPDDAPVGKSLTAYLGLDDHVLDIDLTPNRSDCLSARGLARELSALTGVPVTGPTFAPVPAVDDFALDIELQSPADCPCYLGRIVRGVDVGAQTPLWMVETLRRCGIRSLGPIVDVTNYVLLELGQPMHAFDFDKLSGGIRVRRAQAGERMVLLDEREVELDPDMLLICDREGPLAIGGIIGGLDSAVSDATTDILLESAWFNPATIVGRGRRLGLATESAHRFERGVDPELQRQAIERATELVMAIAGGRPGPVLEAFDRAHLPGPREVKVRPERVNRLLGTDLSDTEIGSTLVRLGMSVQPAGSAFRVIPPSARRDIEIEVDLIEEVARLQGYDQLPSRSPGGRLRLAPSAEAEVPLRTLRRQLAARGFQEIITWSFIGEEDLARLGMAEGAQRLANPLNRDMAVLRTSLLPGLLKTAGANFRRQQDDFRLFELGTCFVNDCDGFHEPNRLALFMTGRLSNEHALGAGRPIDFFDLKGEVEQLLALNRIQGELRFERSEQAWLHPGQAAELYLDDQPIGSLGQVHPALARALDWAGTAFVAELDADRIRASVLPSHRRGSRYPSLRRDIAVVVPEQTPASDLMAEIRRTGGKIVEKCVIFDEYRGEGIESGHKSLAIGLILRDVSRTLTDEEVDRVVGRVVDGLGQSFGAKLRG</sequence>
<dbReference type="CDD" id="cd00769">
    <property type="entry name" value="PheRS_beta_core"/>
    <property type="match status" value="1"/>
</dbReference>
<evidence type="ECO:0000256" key="7">
    <source>
        <dbReference type="ARBA" id="ARBA00022723"/>
    </source>
</evidence>
<dbReference type="GO" id="GO:0005524">
    <property type="term" value="F:ATP binding"/>
    <property type="evidence" value="ECO:0007669"/>
    <property type="project" value="UniProtKB-UniRule"/>
</dbReference>
<dbReference type="Pfam" id="PF17759">
    <property type="entry name" value="tRNA_synthFbeta"/>
    <property type="match status" value="1"/>
</dbReference>
<keyword evidence="10 15" id="KW-0460">Magnesium</keyword>
<dbReference type="SUPFAM" id="SSF50249">
    <property type="entry name" value="Nucleic acid-binding proteins"/>
    <property type="match status" value="1"/>
</dbReference>
<dbReference type="PROSITE" id="PS51447">
    <property type="entry name" value="FDX_ACB"/>
    <property type="match status" value="1"/>
</dbReference>
<keyword evidence="12 15" id="KW-0648">Protein biosynthesis</keyword>
<evidence type="ECO:0000256" key="12">
    <source>
        <dbReference type="ARBA" id="ARBA00022917"/>
    </source>
</evidence>
<dbReference type="GO" id="GO:0009328">
    <property type="term" value="C:phenylalanine-tRNA ligase complex"/>
    <property type="evidence" value="ECO:0007669"/>
    <property type="project" value="TreeGrafter"/>
</dbReference>
<dbReference type="Pfam" id="PF03483">
    <property type="entry name" value="B3_4"/>
    <property type="match status" value="1"/>
</dbReference>
<dbReference type="InterPro" id="IPR012340">
    <property type="entry name" value="NA-bd_OB-fold"/>
</dbReference>
<keyword evidence="13 15" id="KW-0030">Aminoacyl-tRNA synthetase</keyword>
<comment type="catalytic activity">
    <reaction evidence="14 15">
        <text>tRNA(Phe) + L-phenylalanine + ATP = L-phenylalanyl-tRNA(Phe) + AMP + diphosphate + H(+)</text>
        <dbReference type="Rhea" id="RHEA:19413"/>
        <dbReference type="Rhea" id="RHEA-COMP:9668"/>
        <dbReference type="Rhea" id="RHEA-COMP:9699"/>
        <dbReference type="ChEBI" id="CHEBI:15378"/>
        <dbReference type="ChEBI" id="CHEBI:30616"/>
        <dbReference type="ChEBI" id="CHEBI:33019"/>
        <dbReference type="ChEBI" id="CHEBI:58095"/>
        <dbReference type="ChEBI" id="CHEBI:78442"/>
        <dbReference type="ChEBI" id="CHEBI:78531"/>
        <dbReference type="ChEBI" id="CHEBI:456215"/>
        <dbReference type="EC" id="6.1.1.20"/>
    </reaction>
</comment>
<dbReference type="PANTHER" id="PTHR10947:SF0">
    <property type="entry name" value="PHENYLALANINE--TRNA LIGASE BETA SUBUNIT"/>
    <property type="match status" value="1"/>
</dbReference>
<evidence type="ECO:0000256" key="5">
    <source>
        <dbReference type="ARBA" id="ARBA00022555"/>
    </source>
</evidence>
<keyword evidence="7 15" id="KW-0479">Metal-binding</keyword>
<dbReference type="CDD" id="cd02796">
    <property type="entry name" value="tRNA_bind_bactPheRS"/>
    <property type="match status" value="1"/>
</dbReference>
<evidence type="ECO:0000259" key="17">
    <source>
        <dbReference type="PROSITE" id="PS50886"/>
    </source>
</evidence>
<dbReference type="EC" id="6.1.1.20" evidence="15"/>
<dbReference type="Gene3D" id="3.30.930.10">
    <property type="entry name" value="Bira Bifunctional Protein, Domain 2"/>
    <property type="match status" value="1"/>
</dbReference>
<evidence type="ECO:0000256" key="11">
    <source>
        <dbReference type="ARBA" id="ARBA00022884"/>
    </source>
</evidence>
<dbReference type="NCBIfam" id="TIGR00472">
    <property type="entry name" value="pheT_bact"/>
    <property type="match status" value="1"/>
</dbReference>
<accession>A0A845US98</accession>
<name>A0A845US98_9GAMM</name>
<dbReference type="Gene3D" id="3.50.40.10">
    <property type="entry name" value="Phenylalanyl-trna Synthetase, Chain B, domain 3"/>
    <property type="match status" value="1"/>
</dbReference>
<dbReference type="InterPro" id="IPR005147">
    <property type="entry name" value="tRNA_synthase_B5-dom"/>
</dbReference>
<evidence type="ECO:0000256" key="14">
    <source>
        <dbReference type="ARBA" id="ARBA00049255"/>
    </source>
</evidence>
<evidence type="ECO:0000256" key="16">
    <source>
        <dbReference type="PROSITE-ProRule" id="PRU00209"/>
    </source>
</evidence>
<dbReference type="InterPro" id="IPR045864">
    <property type="entry name" value="aa-tRNA-synth_II/BPL/LPL"/>
</dbReference>
<dbReference type="InterPro" id="IPR041616">
    <property type="entry name" value="PheRS_beta_core"/>
</dbReference>
<evidence type="ECO:0000256" key="15">
    <source>
        <dbReference type="HAMAP-Rule" id="MF_00283"/>
    </source>
</evidence>
<dbReference type="InterPro" id="IPR045060">
    <property type="entry name" value="Phe-tRNA-ligase_IIc_bsu"/>
</dbReference>
<reference evidence="20 21" key="1">
    <citation type="submission" date="2020-02" db="EMBL/GenBank/DDBJ databases">
        <authorList>
            <person name="Zhang X.-Y."/>
        </authorList>
    </citation>
    <scope>NUCLEOTIDE SEQUENCE [LARGE SCALE GENOMIC DNA]</scope>
    <source>
        <strain evidence="20 21">C33</strain>
    </source>
</reference>
<protein>
    <recommendedName>
        <fullName evidence="15">Phenylalanine--tRNA ligase beta subunit</fullName>
        <ecNumber evidence="15">6.1.1.20</ecNumber>
    </recommendedName>
    <alternativeName>
        <fullName evidence="15">Phenylalanyl-tRNA synthetase beta subunit</fullName>
        <shortName evidence="15">PheRS</shortName>
    </alternativeName>
</protein>
<feature type="binding site" evidence="15">
    <location>
        <position position="453"/>
    </location>
    <ligand>
        <name>Mg(2+)</name>
        <dbReference type="ChEBI" id="CHEBI:18420"/>
        <note>shared with alpha subunit</note>
    </ligand>
</feature>
<gene>
    <name evidence="15 20" type="primary">pheT</name>
    <name evidence="20" type="ORF">G3I74_03085</name>
</gene>
<evidence type="ECO:0000313" key="21">
    <source>
        <dbReference type="Proteomes" id="UP000484885"/>
    </source>
</evidence>
<dbReference type="SUPFAM" id="SSF55681">
    <property type="entry name" value="Class II aaRS and biotin synthetases"/>
    <property type="match status" value="1"/>
</dbReference>
<dbReference type="InterPro" id="IPR009061">
    <property type="entry name" value="DNA-bd_dom_put_sf"/>
</dbReference>
<evidence type="ECO:0000259" key="18">
    <source>
        <dbReference type="PROSITE" id="PS51447"/>
    </source>
</evidence>
<comment type="cofactor">
    <cofactor evidence="15">
        <name>Mg(2+)</name>
        <dbReference type="ChEBI" id="CHEBI:18420"/>
    </cofactor>
    <text evidence="15">Binds 2 magnesium ions per tetramer.</text>
</comment>
<dbReference type="Pfam" id="PF01588">
    <property type="entry name" value="tRNA_bind"/>
    <property type="match status" value="1"/>
</dbReference>
<dbReference type="AlphaFoldDB" id="A0A845US98"/>
<feature type="binding site" evidence="15">
    <location>
        <position position="463"/>
    </location>
    <ligand>
        <name>Mg(2+)</name>
        <dbReference type="ChEBI" id="CHEBI:18420"/>
        <note>shared with alpha subunit</note>
    </ligand>
</feature>
<feature type="binding site" evidence="15">
    <location>
        <position position="459"/>
    </location>
    <ligand>
        <name>Mg(2+)</name>
        <dbReference type="ChEBI" id="CHEBI:18420"/>
        <note>shared with alpha subunit</note>
    </ligand>
</feature>
<dbReference type="Pfam" id="PF03147">
    <property type="entry name" value="FDX-ACB"/>
    <property type="match status" value="1"/>
</dbReference>
<dbReference type="Gene3D" id="3.30.70.380">
    <property type="entry name" value="Ferrodoxin-fold anticodon-binding domain"/>
    <property type="match status" value="1"/>
</dbReference>
<dbReference type="FunFam" id="3.30.56.10:FF:000002">
    <property type="entry name" value="Phenylalanine--tRNA ligase beta subunit"/>
    <property type="match status" value="1"/>
</dbReference>
<dbReference type="Gene3D" id="2.40.50.140">
    <property type="entry name" value="Nucleic acid-binding proteins"/>
    <property type="match status" value="1"/>
</dbReference>
<comment type="caution">
    <text evidence="20">The sequence shown here is derived from an EMBL/GenBank/DDBJ whole genome shotgun (WGS) entry which is preliminary data.</text>
</comment>
<keyword evidence="21" id="KW-1185">Reference proteome</keyword>
<dbReference type="SUPFAM" id="SSF54991">
    <property type="entry name" value="Anticodon-binding domain of PheRS"/>
    <property type="match status" value="1"/>
</dbReference>
<evidence type="ECO:0000256" key="8">
    <source>
        <dbReference type="ARBA" id="ARBA00022741"/>
    </source>
</evidence>
<dbReference type="SMART" id="SM00874">
    <property type="entry name" value="B5"/>
    <property type="match status" value="1"/>
</dbReference>
<dbReference type="RefSeq" id="WP_164210104.1">
    <property type="nucleotide sequence ID" value="NZ_JAAGSC010000031.1"/>
</dbReference>
<evidence type="ECO:0000256" key="6">
    <source>
        <dbReference type="ARBA" id="ARBA00022598"/>
    </source>
</evidence>
<keyword evidence="4 15" id="KW-0963">Cytoplasm</keyword>
<dbReference type="GO" id="GO:0000049">
    <property type="term" value="F:tRNA binding"/>
    <property type="evidence" value="ECO:0007669"/>
    <property type="project" value="UniProtKB-UniRule"/>
</dbReference>
<dbReference type="InterPro" id="IPR005146">
    <property type="entry name" value="B3/B4_tRNA-bd"/>
</dbReference>
<dbReference type="PROSITE" id="PS51483">
    <property type="entry name" value="B5"/>
    <property type="match status" value="1"/>
</dbReference>
<comment type="similarity">
    <text evidence="2 15">Belongs to the phenylalanyl-tRNA synthetase beta subunit family. Type 1 subfamily.</text>
</comment>
<dbReference type="SUPFAM" id="SSF56037">
    <property type="entry name" value="PheT/TilS domain"/>
    <property type="match status" value="1"/>
</dbReference>
<dbReference type="HAMAP" id="MF_00283">
    <property type="entry name" value="Phe_tRNA_synth_beta1"/>
    <property type="match status" value="1"/>
</dbReference>
<keyword evidence="8 15" id="KW-0547">Nucleotide-binding</keyword>
<feature type="domain" description="TRNA-binding" evidence="17">
    <location>
        <begin position="39"/>
        <end position="147"/>
    </location>
</feature>
<dbReference type="FunFam" id="3.30.70.380:FF:000001">
    <property type="entry name" value="Phenylalanine--tRNA ligase beta subunit"/>
    <property type="match status" value="1"/>
</dbReference>
<keyword evidence="5 16" id="KW-0820">tRNA-binding</keyword>
<dbReference type="GO" id="GO:0006432">
    <property type="term" value="P:phenylalanyl-tRNA aminoacylation"/>
    <property type="evidence" value="ECO:0007669"/>
    <property type="project" value="UniProtKB-UniRule"/>
</dbReference>
<dbReference type="SMART" id="SM00873">
    <property type="entry name" value="B3_4"/>
    <property type="match status" value="1"/>
</dbReference>
<dbReference type="Pfam" id="PF03484">
    <property type="entry name" value="B5"/>
    <property type="match status" value="1"/>
</dbReference>
<keyword evidence="6 15" id="KW-0436">Ligase</keyword>
<dbReference type="InterPro" id="IPR033714">
    <property type="entry name" value="tRNA_bind_bactPheRS"/>
</dbReference>
<proteinExistence type="inferred from homology"/>
<evidence type="ECO:0000259" key="19">
    <source>
        <dbReference type="PROSITE" id="PS51483"/>
    </source>
</evidence>
<dbReference type="GO" id="GO:0004826">
    <property type="term" value="F:phenylalanine-tRNA ligase activity"/>
    <property type="evidence" value="ECO:0007669"/>
    <property type="project" value="UniProtKB-UniRule"/>
</dbReference>
<keyword evidence="11 16" id="KW-0694">RNA-binding</keyword>
<dbReference type="SMART" id="SM00896">
    <property type="entry name" value="FDX-ACB"/>
    <property type="match status" value="1"/>
</dbReference>
<dbReference type="NCBIfam" id="NF045760">
    <property type="entry name" value="YtpR"/>
    <property type="match status" value="1"/>
</dbReference>
<evidence type="ECO:0000256" key="1">
    <source>
        <dbReference type="ARBA" id="ARBA00004496"/>
    </source>
</evidence>
<dbReference type="Proteomes" id="UP000484885">
    <property type="component" value="Unassembled WGS sequence"/>
</dbReference>
<dbReference type="FunFam" id="3.50.40.10:FF:000001">
    <property type="entry name" value="Phenylalanine--tRNA ligase beta subunit"/>
    <property type="match status" value="1"/>
</dbReference>
<comment type="subcellular location">
    <subcellularLocation>
        <location evidence="1 15">Cytoplasm</location>
    </subcellularLocation>
</comment>
<dbReference type="InterPro" id="IPR002547">
    <property type="entry name" value="tRNA-bd_dom"/>
</dbReference>
<evidence type="ECO:0000256" key="13">
    <source>
        <dbReference type="ARBA" id="ARBA00023146"/>
    </source>
</evidence>
<dbReference type="SUPFAM" id="SSF46955">
    <property type="entry name" value="Putative DNA-binding domain"/>
    <property type="match status" value="1"/>
</dbReference>
<evidence type="ECO:0000256" key="4">
    <source>
        <dbReference type="ARBA" id="ARBA00022490"/>
    </source>
</evidence>
<dbReference type="InterPro" id="IPR036690">
    <property type="entry name" value="Fdx_antiC-bd_sf"/>
</dbReference>
<comment type="subunit">
    <text evidence="3 15">Tetramer of two alpha and two beta subunits.</text>
</comment>
<evidence type="ECO:0000256" key="10">
    <source>
        <dbReference type="ARBA" id="ARBA00022842"/>
    </source>
</evidence>
<dbReference type="InterPro" id="IPR020825">
    <property type="entry name" value="Phe-tRNA_synthase-like_B3/B4"/>
</dbReference>
<feature type="binding site" evidence="15">
    <location>
        <position position="462"/>
    </location>
    <ligand>
        <name>Mg(2+)</name>
        <dbReference type="ChEBI" id="CHEBI:18420"/>
        <note>shared with alpha subunit</note>
    </ligand>
</feature>
<dbReference type="PROSITE" id="PS50886">
    <property type="entry name" value="TRBD"/>
    <property type="match status" value="1"/>
</dbReference>
<evidence type="ECO:0000256" key="9">
    <source>
        <dbReference type="ARBA" id="ARBA00022840"/>
    </source>
</evidence>
<dbReference type="Gene3D" id="3.30.56.10">
    <property type="match status" value="2"/>
</dbReference>
<evidence type="ECO:0000313" key="20">
    <source>
        <dbReference type="EMBL" id="NDY94713.1"/>
    </source>
</evidence>
<dbReference type="FunFam" id="2.40.50.140:FF:000045">
    <property type="entry name" value="Phenylalanine--tRNA ligase beta subunit"/>
    <property type="match status" value="1"/>
</dbReference>
<organism evidence="20 21">
    <name type="scientific">Wenzhouxiangella limi</name>
    <dbReference type="NCBI Taxonomy" id="2707351"/>
    <lineage>
        <taxon>Bacteria</taxon>
        <taxon>Pseudomonadati</taxon>
        <taxon>Pseudomonadota</taxon>
        <taxon>Gammaproteobacteria</taxon>
        <taxon>Chromatiales</taxon>
        <taxon>Wenzhouxiangellaceae</taxon>
        <taxon>Wenzhouxiangella</taxon>
    </lineage>
</organism>
<dbReference type="InterPro" id="IPR004532">
    <property type="entry name" value="Phe-tRNA-ligase_IIc_bsu_bact"/>
</dbReference>
<dbReference type="InterPro" id="IPR005121">
    <property type="entry name" value="Fdx_antiC-bd"/>
</dbReference>
<dbReference type="EMBL" id="JAAGSC010000031">
    <property type="protein sequence ID" value="NDY94713.1"/>
    <property type="molecule type" value="Genomic_DNA"/>
</dbReference>
<dbReference type="GO" id="GO:0000287">
    <property type="term" value="F:magnesium ion binding"/>
    <property type="evidence" value="ECO:0007669"/>
    <property type="project" value="UniProtKB-UniRule"/>
</dbReference>
<feature type="domain" description="B5" evidence="19">
    <location>
        <begin position="400"/>
        <end position="475"/>
    </location>
</feature>
<dbReference type="PANTHER" id="PTHR10947">
    <property type="entry name" value="PHENYLALANYL-TRNA SYNTHETASE BETA CHAIN AND LEUCINE-RICH REPEAT-CONTAINING PROTEIN 47"/>
    <property type="match status" value="1"/>
</dbReference>
<evidence type="ECO:0000256" key="3">
    <source>
        <dbReference type="ARBA" id="ARBA00011209"/>
    </source>
</evidence>
<evidence type="ECO:0000256" key="2">
    <source>
        <dbReference type="ARBA" id="ARBA00008653"/>
    </source>
</evidence>
<keyword evidence="9 15" id="KW-0067">ATP-binding</keyword>